<organism evidence="2 3">
    <name type="scientific">Niveomyces insectorum RCEF 264</name>
    <dbReference type="NCBI Taxonomy" id="1081102"/>
    <lineage>
        <taxon>Eukaryota</taxon>
        <taxon>Fungi</taxon>
        <taxon>Dikarya</taxon>
        <taxon>Ascomycota</taxon>
        <taxon>Pezizomycotina</taxon>
        <taxon>Sordariomycetes</taxon>
        <taxon>Hypocreomycetidae</taxon>
        <taxon>Hypocreales</taxon>
        <taxon>Cordycipitaceae</taxon>
        <taxon>Niveomyces</taxon>
    </lineage>
</organism>
<dbReference type="AlphaFoldDB" id="A0A167TT93"/>
<evidence type="ECO:0000313" key="2">
    <source>
        <dbReference type="EMBL" id="OAA60923.1"/>
    </source>
</evidence>
<dbReference type="EMBL" id="AZHD01000008">
    <property type="protein sequence ID" value="OAA60923.1"/>
    <property type="molecule type" value="Genomic_DNA"/>
</dbReference>
<sequence>MASNDYTMTGGLVLHLPELTRTNYQFWLNNLYVILDEKDLTKYVDRNVPCPPTIADADGYETQASAEARKTWRQQSRSIAMIIHNSAMKLESFLLPYGYEATELNPFVLFRAIKAALGTVSAISLKDASTKFHALQLVQYASPIDYLTKFQSLANKIKGTGYDVPDLLKCTFLLRKFKAIDPVLVRQLDRELEHGEIDLSKLLKELSERFAQETTNRAHTLLNKATSQKGPNIQGNNRNKSGPAKKNEGNRKAKPLRNRAKSE</sequence>
<reference evidence="2 3" key="1">
    <citation type="journal article" date="2016" name="Genome Biol. Evol.">
        <title>Divergent and convergent evolution of fungal pathogenicity.</title>
        <authorList>
            <person name="Shang Y."/>
            <person name="Xiao G."/>
            <person name="Zheng P."/>
            <person name="Cen K."/>
            <person name="Zhan S."/>
            <person name="Wang C."/>
        </authorList>
    </citation>
    <scope>NUCLEOTIDE SEQUENCE [LARGE SCALE GENOMIC DNA]</scope>
    <source>
        <strain evidence="2 3">RCEF 264</strain>
    </source>
</reference>
<comment type="caution">
    <text evidence="2">The sequence shown here is derived from an EMBL/GenBank/DDBJ whole genome shotgun (WGS) entry which is preliminary data.</text>
</comment>
<protein>
    <submittedName>
        <fullName evidence="2">Uncharacterized protein</fullName>
    </submittedName>
</protein>
<accession>A0A167TT93</accession>
<proteinExistence type="predicted"/>
<feature type="compositionally biased region" description="Polar residues" evidence="1">
    <location>
        <begin position="221"/>
        <end position="240"/>
    </location>
</feature>
<feature type="region of interest" description="Disordered" evidence="1">
    <location>
        <begin position="221"/>
        <end position="263"/>
    </location>
</feature>
<evidence type="ECO:0000256" key="1">
    <source>
        <dbReference type="SAM" id="MobiDB-lite"/>
    </source>
</evidence>
<feature type="compositionally biased region" description="Basic residues" evidence="1">
    <location>
        <begin position="252"/>
        <end position="263"/>
    </location>
</feature>
<dbReference type="Proteomes" id="UP000076874">
    <property type="component" value="Unassembled WGS sequence"/>
</dbReference>
<name>A0A167TT93_9HYPO</name>
<gene>
    <name evidence="2" type="ORF">SPI_04947</name>
</gene>
<evidence type="ECO:0000313" key="3">
    <source>
        <dbReference type="Proteomes" id="UP000076874"/>
    </source>
</evidence>
<keyword evidence="3" id="KW-1185">Reference proteome</keyword>